<dbReference type="Proteomes" id="UP000054859">
    <property type="component" value="Unassembled WGS sequence"/>
</dbReference>
<dbReference type="GO" id="GO:0005886">
    <property type="term" value="C:plasma membrane"/>
    <property type="evidence" value="ECO:0007669"/>
    <property type="project" value="TreeGrafter"/>
</dbReference>
<organism evidence="2 3">
    <name type="scientific">Legionella adelaidensis</name>
    <dbReference type="NCBI Taxonomy" id="45056"/>
    <lineage>
        <taxon>Bacteria</taxon>
        <taxon>Pseudomonadati</taxon>
        <taxon>Pseudomonadota</taxon>
        <taxon>Gammaproteobacteria</taxon>
        <taxon>Legionellales</taxon>
        <taxon>Legionellaceae</taxon>
        <taxon>Legionella</taxon>
    </lineage>
</organism>
<keyword evidence="1" id="KW-0812">Transmembrane</keyword>
<feature type="transmembrane region" description="Helical" evidence="1">
    <location>
        <begin position="287"/>
        <end position="312"/>
    </location>
</feature>
<dbReference type="GO" id="GO:0042925">
    <property type="term" value="F:benzoate transmembrane transporter activity"/>
    <property type="evidence" value="ECO:0007669"/>
    <property type="project" value="InterPro"/>
</dbReference>
<feature type="transmembrane region" description="Helical" evidence="1">
    <location>
        <begin position="347"/>
        <end position="372"/>
    </location>
</feature>
<keyword evidence="1" id="KW-1133">Transmembrane helix</keyword>
<feature type="transmembrane region" description="Helical" evidence="1">
    <location>
        <begin position="44"/>
        <end position="62"/>
    </location>
</feature>
<evidence type="ECO:0000256" key="1">
    <source>
        <dbReference type="SAM" id="Phobius"/>
    </source>
</evidence>
<name>A0A0W0R5X4_9GAMM</name>
<sequence>MFRYFSLANITAGFVGVLVGFTSSAILVFQAATMAGADTAEVSSWLLALGIGIAATCIGLSLRYKVPVLTGWSTPGAALLITSLSGVSMAEAIGAFIFSAILTIFFGVTGLFEKAMEKIPRSLTSAMLAGILFNFGMNIFSAMQDQFVLVGGMFITYLLGKRFFPRYVIVMVLAYGIFITLWEGLFNFSTTTAIFSVPIYTAPQFTWTSIISVGLPLFIVTMTSQNITGTAVIHACGYNPPISPLITWTGIINLLLAPFGCYGVCLAAITAAICMGKEADLDPNKRYKATVFAGLCWIFIGLFGATVVTLFAAFPKPFILALAGLALISTIGNSLKVALEDDSHREPALITILVTASGFTLFGIGSACWGLLAGITASTFLHSGSKKLLLSKTT</sequence>
<dbReference type="PANTHER" id="PTHR30199:SF0">
    <property type="entry name" value="INNER MEMBRANE PROTEIN YDCO"/>
    <property type="match status" value="1"/>
</dbReference>
<gene>
    <name evidence="2" type="primary">ydcO</name>
    <name evidence="2" type="ORF">Lade_1155</name>
</gene>
<dbReference type="STRING" id="45056.Lade_1155"/>
<keyword evidence="1" id="KW-0472">Membrane</keyword>
<accession>A0A0W0R5X4</accession>
<reference evidence="2 3" key="1">
    <citation type="submission" date="2015-11" db="EMBL/GenBank/DDBJ databases">
        <title>Identification of large and diverse effector repertoires of 38 Legionella species.</title>
        <authorList>
            <person name="Burstein D."/>
            <person name="Amaro F."/>
            <person name="Zusman T."/>
            <person name="Lifshitz Z."/>
            <person name="Cohen O."/>
            <person name="Gilbert J.A."/>
            <person name="Pupko T."/>
            <person name="Shuman H.A."/>
            <person name="Segal G."/>
        </authorList>
    </citation>
    <scope>NUCLEOTIDE SEQUENCE [LARGE SCALE GENOMIC DNA]</scope>
    <source>
        <strain evidence="2 3">1762-AUS-E</strain>
    </source>
</reference>
<dbReference type="InterPro" id="IPR004711">
    <property type="entry name" value="Benzoate_Transporter"/>
</dbReference>
<dbReference type="Pfam" id="PF03594">
    <property type="entry name" value="BenE"/>
    <property type="match status" value="1"/>
</dbReference>
<dbReference type="EMBL" id="LNKA01000001">
    <property type="protein sequence ID" value="KTC66497.1"/>
    <property type="molecule type" value="Genomic_DNA"/>
</dbReference>
<dbReference type="AlphaFoldDB" id="A0A0W0R5X4"/>
<dbReference type="OrthoDB" id="9792424at2"/>
<comment type="caution">
    <text evidence="2">The sequence shown here is derived from an EMBL/GenBank/DDBJ whole genome shotgun (WGS) entry which is preliminary data.</text>
</comment>
<dbReference type="PATRIC" id="fig|45056.6.peg.1194"/>
<feature type="transmembrane region" description="Helical" evidence="1">
    <location>
        <begin position="93"/>
        <end position="112"/>
    </location>
</feature>
<dbReference type="NCBIfam" id="TIGR00843">
    <property type="entry name" value="benE"/>
    <property type="match status" value="1"/>
</dbReference>
<feature type="transmembrane region" description="Helical" evidence="1">
    <location>
        <begin position="7"/>
        <end position="32"/>
    </location>
</feature>
<feature type="transmembrane region" description="Helical" evidence="1">
    <location>
        <begin position="194"/>
        <end position="219"/>
    </location>
</feature>
<feature type="transmembrane region" description="Helical" evidence="1">
    <location>
        <begin position="251"/>
        <end position="275"/>
    </location>
</feature>
<feature type="transmembrane region" description="Helical" evidence="1">
    <location>
        <begin position="124"/>
        <end position="143"/>
    </location>
</feature>
<keyword evidence="3" id="KW-1185">Reference proteome</keyword>
<dbReference type="PANTHER" id="PTHR30199">
    <property type="entry name" value="MFS FAMILY TRANSPORTER, PREDICTED SUBSTRATE BENZOATE"/>
    <property type="match status" value="1"/>
</dbReference>
<feature type="transmembrane region" description="Helical" evidence="1">
    <location>
        <begin position="163"/>
        <end position="182"/>
    </location>
</feature>
<evidence type="ECO:0000313" key="2">
    <source>
        <dbReference type="EMBL" id="KTC66497.1"/>
    </source>
</evidence>
<proteinExistence type="predicted"/>
<evidence type="ECO:0000313" key="3">
    <source>
        <dbReference type="Proteomes" id="UP000054859"/>
    </source>
</evidence>
<feature type="transmembrane region" description="Helical" evidence="1">
    <location>
        <begin position="318"/>
        <end position="335"/>
    </location>
</feature>
<protein>
    <submittedName>
        <fullName evidence="2">Inner membrane protein YdcO</fullName>
    </submittedName>
</protein>
<dbReference type="RefSeq" id="WP_058462166.1">
    <property type="nucleotide sequence ID" value="NZ_CAAAHS010000002.1"/>
</dbReference>